<organism evidence="2 3">
    <name type="scientific">Bosea eneae</name>
    <dbReference type="NCBI Taxonomy" id="151454"/>
    <lineage>
        <taxon>Bacteria</taxon>
        <taxon>Pseudomonadati</taxon>
        <taxon>Pseudomonadota</taxon>
        <taxon>Alphaproteobacteria</taxon>
        <taxon>Hyphomicrobiales</taxon>
        <taxon>Boseaceae</taxon>
        <taxon>Bosea</taxon>
    </lineage>
</organism>
<dbReference type="RefSeq" id="WP_377801647.1">
    <property type="nucleotide sequence ID" value="NZ_JBHSLW010000076.1"/>
</dbReference>
<feature type="compositionally biased region" description="Pro residues" evidence="1">
    <location>
        <begin position="58"/>
        <end position="74"/>
    </location>
</feature>
<evidence type="ECO:0000313" key="2">
    <source>
        <dbReference type="EMBL" id="MFC5423505.1"/>
    </source>
</evidence>
<protein>
    <submittedName>
        <fullName evidence="2">DUF930 domain-containing protein</fullName>
    </submittedName>
</protein>
<gene>
    <name evidence="2" type="ORF">ACFPOB_28570</name>
</gene>
<evidence type="ECO:0000256" key="1">
    <source>
        <dbReference type="SAM" id="MobiDB-lite"/>
    </source>
</evidence>
<accession>A0ABW0J1Z8</accession>
<dbReference type="Pfam" id="PF06059">
    <property type="entry name" value="DUF930"/>
    <property type="match status" value="1"/>
</dbReference>
<dbReference type="Proteomes" id="UP001596053">
    <property type="component" value="Unassembled WGS sequence"/>
</dbReference>
<dbReference type="InterPro" id="IPR009273">
    <property type="entry name" value="DUF930"/>
</dbReference>
<proteinExistence type="predicted"/>
<evidence type="ECO:0000313" key="3">
    <source>
        <dbReference type="Proteomes" id="UP001596053"/>
    </source>
</evidence>
<feature type="compositionally biased region" description="Pro residues" evidence="1">
    <location>
        <begin position="95"/>
        <end position="105"/>
    </location>
</feature>
<dbReference type="EMBL" id="JBHSLW010000076">
    <property type="protein sequence ID" value="MFC5423505.1"/>
    <property type="molecule type" value="Genomic_DNA"/>
</dbReference>
<feature type="region of interest" description="Disordered" evidence="1">
    <location>
        <begin position="58"/>
        <end position="108"/>
    </location>
</feature>
<sequence length="233" mass="24884">MQRTGPAARALREPGLATALCLHLALLGALLAARAFSGFVPMTEMNVEVELVGPEALTPPAPPSVPAQAPPAPPTAEIASPPQMAPATPLQDKPATPPAPPPTEPPAMITARTLHSESVLANPRSRGTREALKTLEASERVEQLCNLEAMSQIHAWKADFEPDRVVAFAMAGTKLTKAVLEAEGAAFRSRKQWYGLRFRCEMAANGKVAGFQFRVGEAIPRSEWAAHDLPPEH</sequence>
<keyword evidence="3" id="KW-1185">Reference proteome</keyword>
<reference evidence="3" key="1">
    <citation type="journal article" date="2019" name="Int. J. Syst. Evol. Microbiol.">
        <title>The Global Catalogue of Microorganisms (GCM) 10K type strain sequencing project: providing services to taxonomists for standard genome sequencing and annotation.</title>
        <authorList>
            <consortium name="The Broad Institute Genomics Platform"/>
            <consortium name="The Broad Institute Genome Sequencing Center for Infectious Disease"/>
            <person name="Wu L."/>
            <person name="Ma J."/>
        </authorList>
    </citation>
    <scope>NUCLEOTIDE SEQUENCE [LARGE SCALE GENOMIC DNA]</scope>
    <source>
        <strain evidence="3">NCAIM B.01391</strain>
    </source>
</reference>
<comment type="caution">
    <text evidence="2">The sequence shown here is derived from an EMBL/GenBank/DDBJ whole genome shotgun (WGS) entry which is preliminary data.</text>
</comment>
<name>A0ABW0J1Z8_9HYPH</name>